<name>K0SG84_THAOC</name>
<proteinExistence type="predicted"/>
<sequence length="157" mass="17398">MADQRRGLYATSGTPRLGPEPALVALVTTEKSRPRGARASSLADDSRGRALPGRWPREASLDDSTSSPEREWRCVGIVGLLSRRDGPESRKGRGATRGKARTDRRFEWGLTCRAARGERSRLALRPIPENNARHPRDGLARGVEGFRAAAKRRSTWR</sequence>
<keyword evidence="3" id="KW-1185">Reference proteome</keyword>
<feature type="region of interest" description="Disordered" evidence="1">
    <location>
        <begin position="123"/>
        <end position="145"/>
    </location>
</feature>
<evidence type="ECO:0000313" key="3">
    <source>
        <dbReference type="Proteomes" id="UP000266841"/>
    </source>
</evidence>
<dbReference type="Proteomes" id="UP000266841">
    <property type="component" value="Unassembled WGS sequence"/>
</dbReference>
<evidence type="ECO:0000313" key="2">
    <source>
        <dbReference type="EMBL" id="EJK57592.1"/>
    </source>
</evidence>
<gene>
    <name evidence="2" type="ORF">THAOC_22349</name>
</gene>
<dbReference type="AlphaFoldDB" id="K0SG84"/>
<evidence type="ECO:0000256" key="1">
    <source>
        <dbReference type="SAM" id="MobiDB-lite"/>
    </source>
</evidence>
<protein>
    <submittedName>
        <fullName evidence="2">Uncharacterized protein</fullName>
    </submittedName>
</protein>
<organism evidence="2 3">
    <name type="scientific">Thalassiosira oceanica</name>
    <name type="common">Marine diatom</name>
    <dbReference type="NCBI Taxonomy" id="159749"/>
    <lineage>
        <taxon>Eukaryota</taxon>
        <taxon>Sar</taxon>
        <taxon>Stramenopiles</taxon>
        <taxon>Ochrophyta</taxon>
        <taxon>Bacillariophyta</taxon>
        <taxon>Coscinodiscophyceae</taxon>
        <taxon>Thalassiosirophycidae</taxon>
        <taxon>Thalassiosirales</taxon>
        <taxon>Thalassiosiraceae</taxon>
        <taxon>Thalassiosira</taxon>
    </lineage>
</organism>
<reference evidence="2 3" key="1">
    <citation type="journal article" date="2012" name="Genome Biol.">
        <title>Genome and low-iron response of an oceanic diatom adapted to chronic iron limitation.</title>
        <authorList>
            <person name="Lommer M."/>
            <person name="Specht M."/>
            <person name="Roy A.S."/>
            <person name="Kraemer L."/>
            <person name="Andreson R."/>
            <person name="Gutowska M.A."/>
            <person name="Wolf J."/>
            <person name="Bergner S.V."/>
            <person name="Schilhabel M.B."/>
            <person name="Klostermeier U.C."/>
            <person name="Beiko R.G."/>
            <person name="Rosenstiel P."/>
            <person name="Hippler M."/>
            <person name="Laroche J."/>
        </authorList>
    </citation>
    <scope>NUCLEOTIDE SEQUENCE [LARGE SCALE GENOMIC DNA]</scope>
    <source>
        <strain evidence="2 3">CCMP1005</strain>
    </source>
</reference>
<dbReference type="EMBL" id="AGNL01027774">
    <property type="protein sequence ID" value="EJK57592.1"/>
    <property type="molecule type" value="Genomic_DNA"/>
</dbReference>
<comment type="caution">
    <text evidence="2">The sequence shown here is derived from an EMBL/GenBank/DDBJ whole genome shotgun (WGS) entry which is preliminary data.</text>
</comment>
<accession>K0SG84</accession>
<feature type="region of interest" description="Disordered" evidence="1">
    <location>
        <begin position="1"/>
        <end position="69"/>
    </location>
</feature>